<reference evidence="1 2" key="1">
    <citation type="submission" date="2016-08" db="EMBL/GenBank/DDBJ databases">
        <title>Draft genome sequence of Candidatus Piscirickettsia litoralis, from seawater.</title>
        <authorList>
            <person name="Wan X."/>
            <person name="Lee A.J."/>
            <person name="Hou S."/>
            <person name="Donachie S.P."/>
        </authorList>
    </citation>
    <scope>NUCLEOTIDE SEQUENCE [LARGE SCALE GENOMIC DNA]</scope>
    <source>
        <strain evidence="1 2">Y2</strain>
    </source>
</reference>
<gene>
    <name evidence="1" type="ORF">BGC07_16880</name>
</gene>
<evidence type="ECO:0000313" key="2">
    <source>
        <dbReference type="Proteomes" id="UP000094329"/>
    </source>
</evidence>
<comment type="caution">
    <text evidence="1">The sequence shown here is derived from an EMBL/GenBank/DDBJ whole genome shotgun (WGS) entry which is preliminary data.</text>
</comment>
<dbReference type="RefSeq" id="WP_069314238.1">
    <property type="nucleotide sequence ID" value="NZ_MDTU01000004.1"/>
</dbReference>
<dbReference type="EMBL" id="MDTU01000004">
    <property type="protein sequence ID" value="ODN41249.1"/>
    <property type="molecule type" value="Genomic_DNA"/>
</dbReference>
<keyword evidence="2" id="KW-1185">Reference proteome</keyword>
<evidence type="ECO:0000313" key="1">
    <source>
        <dbReference type="EMBL" id="ODN41249.1"/>
    </source>
</evidence>
<proteinExistence type="predicted"/>
<name>A0ABX3A559_9GAMM</name>
<sequence length="119" mass="13361">MKNFFNESVANITKKAGLNPNEFDVVDPRVKFSVSSDLQEKLESERGMMSKLGDRISNVVSSTRYAYTNLYPPQFYSLNVITDLQVDSSSEFLDAASAESIVGALIKIRGYLSQDKEFF</sequence>
<protein>
    <submittedName>
        <fullName evidence="1">Uncharacterized protein</fullName>
    </submittedName>
</protein>
<dbReference type="Proteomes" id="UP000094329">
    <property type="component" value="Unassembled WGS sequence"/>
</dbReference>
<organism evidence="1 2">
    <name type="scientific">Piscirickettsia litoralis</name>
    <dbReference type="NCBI Taxonomy" id="1891921"/>
    <lineage>
        <taxon>Bacteria</taxon>
        <taxon>Pseudomonadati</taxon>
        <taxon>Pseudomonadota</taxon>
        <taxon>Gammaproteobacteria</taxon>
        <taxon>Thiotrichales</taxon>
        <taxon>Piscirickettsiaceae</taxon>
        <taxon>Piscirickettsia</taxon>
    </lineage>
</organism>
<accession>A0ABX3A559</accession>